<evidence type="ECO:0008006" key="3">
    <source>
        <dbReference type="Google" id="ProtNLM"/>
    </source>
</evidence>
<name>A0ABQ0RLQ3_GLUNI</name>
<accession>A0ABQ0RLQ3</accession>
<keyword evidence="2" id="KW-1185">Reference proteome</keyword>
<dbReference type="EMBL" id="BJNE01000007">
    <property type="protein sequence ID" value="GEC12738.1"/>
    <property type="molecule type" value="Genomic_DNA"/>
</dbReference>
<gene>
    <name evidence="1" type="ORF">ANI01nite_19410</name>
</gene>
<dbReference type="Proteomes" id="UP000316242">
    <property type="component" value="Unassembled WGS sequence"/>
</dbReference>
<proteinExistence type="predicted"/>
<organism evidence="1 2">
    <name type="scientific">Glutamicibacter nicotianae</name>
    <name type="common">Arthrobacter nicotianae</name>
    <dbReference type="NCBI Taxonomy" id="37929"/>
    <lineage>
        <taxon>Bacteria</taxon>
        <taxon>Bacillati</taxon>
        <taxon>Actinomycetota</taxon>
        <taxon>Actinomycetes</taxon>
        <taxon>Micrococcales</taxon>
        <taxon>Micrococcaceae</taxon>
        <taxon>Glutamicibacter</taxon>
    </lineage>
</organism>
<protein>
    <recommendedName>
        <fullName evidence="3">Adhesin domain-containing protein</fullName>
    </recommendedName>
</protein>
<reference evidence="1 2" key="1">
    <citation type="submission" date="2019-06" db="EMBL/GenBank/DDBJ databases">
        <title>Whole genome shotgun sequence of Glutamicibacter nicotianae NBRC 14234.</title>
        <authorList>
            <person name="Hosoyama A."/>
            <person name="Uohara A."/>
            <person name="Ohji S."/>
            <person name="Ichikawa N."/>
        </authorList>
    </citation>
    <scope>NUCLEOTIDE SEQUENCE [LARGE SCALE GENOMIC DNA]</scope>
    <source>
        <strain evidence="1 2">NBRC 14234</strain>
    </source>
</reference>
<dbReference type="RefSeq" id="WP_141357692.1">
    <property type="nucleotide sequence ID" value="NZ_BAAAWM010000001.1"/>
</dbReference>
<evidence type="ECO:0000313" key="2">
    <source>
        <dbReference type="Proteomes" id="UP000316242"/>
    </source>
</evidence>
<evidence type="ECO:0000313" key="1">
    <source>
        <dbReference type="EMBL" id="GEC12738.1"/>
    </source>
</evidence>
<sequence>MARVIDLTGENITRQRRKERNYGTKTDLPSTTVERGNTHWAEGSNVHIDGLLGVAGTATVSGTLSVTGTLNASGQINLSGSTAITGPLNVTGTTTIGGNTNITGELNVTGPTTLDGVLDIGGDTTITGKLDVTGPMATKGTLSVEGVTTIKNDLNVTAEGRITVGDLVIDQSSPGGNIGFDGAGITSGLLGFRFTATTKDAVVESTSASGKAQLTAGGSTVTARANAIDLDAPKVWVNGELEATGISRFPRIFIGSGFGTEISPTRLKIGSLPTTTTATANVHCDSNGYFYRIVT</sequence>
<comment type="caution">
    <text evidence="1">The sequence shown here is derived from an EMBL/GenBank/DDBJ whole genome shotgun (WGS) entry which is preliminary data.</text>
</comment>